<dbReference type="AlphaFoldDB" id="A0A6L7EX89"/>
<comment type="caution">
    <text evidence="9">The sequence shown here is derived from an EMBL/GenBank/DDBJ whole genome shotgun (WGS) entry which is preliminary data.</text>
</comment>
<keyword evidence="10" id="KW-1185">Reference proteome</keyword>
<dbReference type="Pfam" id="PF00512">
    <property type="entry name" value="HisKA"/>
    <property type="match status" value="1"/>
</dbReference>
<dbReference type="EC" id="2.7.13.3" evidence="3"/>
<keyword evidence="7" id="KW-0902">Two-component regulatory system</keyword>
<dbReference type="Gene3D" id="3.30.565.10">
    <property type="entry name" value="Histidine kinase-like ATPase, C-terminal domain"/>
    <property type="match status" value="1"/>
</dbReference>
<keyword evidence="6" id="KW-0418">Kinase</keyword>
<evidence type="ECO:0000313" key="10">
    <source>
        <dbReference type="Proteomes" id="UP000473325"/>
    </source>
</evidence>
<dbReference type="PANTHER" id="PTHR43711:SF1">
    <property type="entry name" value="HISTIDINE KINASE 1"/>
    <property type="match status" value="1"/>
</dbReference>
<dbReference type="InterPro" id="IPR035965">
    <property type="entry name" value="PAS-like_dom_sf"/>
</dbReference>
<name>A0A6L7EX89_9ACTN</name>
<evidence type="ECO:0000256" key="7">
    <source>
        <dbReference type="ARBA" id="ARBA00023012"/>
    </source>
</evidence>
<dbReference type="InterPro" id="IPR005467">
    <property type="entry name" value="His_kinase_dom"/>
</dbReference>
<dbReference type="InterPro" id="IPR003594">
    <property type="entry name" value="HATPase_dom"/>
</dbReference>
<feature type="domain" description="Histidine kinase" evidence="8">
    <location>
        <begin position="129"/>
        <end position="347"/>
    </location>
</feature>
<dbReference type="EMBL" id="WUEK01000001">
    <property type="protein sequence ID" value="MXG87972.1"/>
    <property type="molecule type" value="Genomic_DNA"/>
</dbReference>
<evidence type="ECO:0000256" key="1">
    <source>
        <dbReference type="ARBA" id="ARBA00000085"/>
    </source>
</evidence>
<evidence type="ECO:0000313" key="9">
    <source>
        <dbReference type="EMBL" id="MXG87972.1"/>
    </source>
</evidence>
<dbReference type="Proteomes" id="UP000473325">
    <property type="component" value="Unassembled WGS sequence"/>
</dbReference>
<keyword evidence="4" id="KW-0597">Phosphoprotein</keyword>
<evidence type="ECO:0000256" key="5">
    <source>
        <dbReference type="ARBA" id="ARBA00022679"/>
    </source>
</evidence>
<dbReference type="SUPFAM" id="SSF55785">
    <property type="entry name" value="PYP-like sensor domain (PAS domain)"/>
    <property type="match status" value="1"/>
</dbReference>
<dbReference type="Gene3D" id="1.10.287.130">
    <property type="match status" value="1"/>
</dbReference>
<dbReference type="InterPro" id="IPR004358">
    <property type="entry name" value="Sig_transdc_His_kin-like_C"/>
</dbReference>
<dbReference type="PROSITE" id="PS50109">
    <property type="entry name" value="HIS_KIN"/>
    <property type="match status" value="1"/>
</dbReference>
<evidence type="ECO:0000256" key="2">
    <source>
        <dbReference type="ARBA" id="ARBA00004236"/>
    </source>
</evidence>
<evidence type="ECO:0000259" key="8">
    <source>
        <dbReference type="PROSITE" id="PS50109"/>
    </source>
</evidence>
<accession>A0A6L7EX89</accession>
<protein>
    <recommendedName>
        <fullName evidence="3">histidine kinase</fullName>
        <ecNumber evidence="3">2.7.13.3</ecNumber>
    </recommendedName>
</protein>
<dbReference type="CDD" id="cd00075">
    <property type="entry name" value="HATPase"/>
    <property type="match status" value="1"/>
</dbReference>
<dbReference type="InterPro" id="IPR036097">
    <property type="entry name" value="HisK_dim/P_sf"/>
</dbReference>
<proteinExistence type="predicted"/>
<dbReference type="SMART" id="SM00388">
    <property type="entry name" value="HisKA"/>
    <property type="match status" value="1"/>
</dbReference>
<dbReference type="InterPro" id="IPR036890">
    <property type="entry name" value="HATPase_C_sf"/>
</dbReference>
<dbReference type="SUPFAM" id="SSF55874">
    <property type="entry name" value="ATPase domain of HSP90 chaperone/DNA topoisomerase II/histidine kinase"/>
    <property type="match status" value="1"/>
</dbReference>
<dbReference type="FunFam" id="3.30.565.10:FF:000006">
    <property type="entry name" value="Sensor histidine kinase WalK"/>
    <property type="match status" value="1"/>
</dbReference>
<dbReference type="Pfam" id="PF02518">
    <property type="entry name" value="HATPase_c"/>
    <property type="match status" value="1"/>
</dbReference>
<gene>
    <name evidence="9" type="ORF">GRQ65_00220</name>
</gene>
<dbReference type="PRINTS" id="PR00344">
    <property type="entry name" value="BCTRLSENSOR"/>
</dbReference>
<dbReference type="InterPro" id="IPR050736">
    <property type="entry name" value="Sensor_HK_Regulatory"/>
</dbReference>
<comment type="subcellular location">
    <subcellularLocation>
        <location evidence="2">Cell membrane</location>
    </subcellularLocation>
</comment>
<reference evidence="9 10" key="1">
    <citation type="submission" date="2019-12" db="EMBL/GenBank/DDBJ databases">
        <authorList>
            <person name="Kun Z."/>
        </authorList>
    </citation>
    <scope>NUCLEOTIDE SEQUENCE [LARGE SCALE GENOMIC DNA]</scope>
    <source>
        <strain evidence="9 10">YIM 123512</strain>
    </source>
</reference>
<dbReference type="GO" id="GO:0005886">
    <property type="term" value="C:plasma membrane"/>
    <property type="evidence" value="ECO:0007669"/>
    <property type="project" value="UniProtKB-SubCell"/>
</dbReference>
<sequence length="347" mass="36890">MGETQWGATTLERLLAAAPLASLVVDRSGLIRFAGGPSAGLLGYPSGVLTGVPVTRVLPQWSEGRPVTGRQLARRHDGVSVPVEVTLVDLGADDPSGAGALTGLHLTDLSGQVLLEQENDDLRDELVGNISHELRTPLTSVVGYLELALELGDDQLGPEARRLLEIVERNARRELRLVDDLLTVTFEVEQLSRMRREPVDLGEVAARVVGEHQPFAHGGGLEVTARADGPAVVRGDDGRLGRALEHLLTNACKFSPPGGQVRVDVTADEATVTLTVADTGIGLSRAERDRLFERFYRAPGTMARNVEGTGVGLCVVKAIVEAHAGTIAVDSEVGRGTTVRVALPRAR</sequence>
<dbReference type="InterPro" id="IPR003661">
    <property type="entry name" value="HisK_dim/P_dom"/>
</dbReference>
<evidence type="ECO:0000256" key="4">
    <source>
        <dbReference type="ARBA" id="ARBA00022553"/>
    </source>
</evidence>
<evidence type="ECO:0000256" key="6">
    <source>
        <dbReference type="ARBA" id="ARBA00022777"/>
    </source>
</evidence>
<dbReference type="SUPFAM" id="SSF47384">
    <property type="entry name" value="Homodimeric domain of signal transducing histidine kinase"/>
    <property type="match status" value="1"/>
</dbReference>
<keyword evidence="5" id="KW-0808">Transferase</keyword>
<dbReference type="SMART" id="SM00387">
    <property type="entry name" value="HATPase_c"/>
    <property type="match status" value="1"/>
</dbReference>
<dbReference type="GO" id="GO:0000155">
    <property type="term" value="F:phosphorelay sensor kinase activity"/>
    <property type="evidence" value="ECO:0007669"/>
    <property type="project" value="InterPro"/>
</dbReference>
<evidence type="ECO:0000256" key="3">
    <source>
        <dbReference type="ARBA" id="ARBA00012438"/>
    </source>
</evidence>
<dbReference type="RefSeq" id="WP_160873987.1">
    <property type="nucleotide sequence ID" value="NZ_WUEK01000001.1"/>
</dbReference>
<dbReference type="PANTHER" id="PTHR43711">
    <property type="entry name" value="TWO-COMPONENT HISTIDINE KINASE"/>
    <property type="match status" value="1"/>
</dbReference>
<comment type="catalytic activity">
    <reaction evidence="1">
        <text>ATP + protein L-histidine = ADP + protein N-phospho-L-histidine.</text>
        <dbReference type="EC" id="2.7.13.3"/>
    </reaction>
</comment>
<dbReference type="CDD" id="cd00082">
    <property type="entry name" value="HisKA"/>
    <property type="match status" value="1"/>
</dbReference>
<organism evidence="9 10">
    <name type="scientific">Nocardioides flavescens</name>
    <dbReference type="NCBI Taxonomy" id="2691959"/>
    <lineage>
        <taxon>Bacteria</taxon>
        <taxon>Bacillati</taxon>
        <taxon>Actinomycetota</taxon>
        <taxon>Actinomycetes</taxon>
        <taxon>Propionibacteriales</taxon>
        <taxon>Nocardioidaceae</taxon>
        <taxon>Nocardioides</taxon>
    </lineage>
</organism>